<gene>
    <name evidence="1" type="ORF">ETB97_004543</name>
</gene>
<organism evidence="1 2">
    <name type="scientific">Petromyces alliaceus</name>
    <name type="common">Aspergillus alliaceus</name>
    <dbReference type="NCBI Taxonomy" id="209559"/>
    <lineage>
        <taxon>Eukaryota</taxon>
        <taxon>Fungi</taxon>
        <taxon>Dikarya</taxon>
        <taxon>Ascomycota</taxon>
        <taxon>Pezizomycotina</taxon>
        <taxon>Eurotiomycetes</taxon>
        <taxon>Eurotiomycetidae</taxon>
        <taxon>Eurotiales</taxon>
        <taxon>Aspergillaceae</taxon>
        <taxon>Aspergillus</taxon>
        <taxon>Aspergillus subgen. Circumdati</taxon>
    </lineage>
</organism>
<reference evidence="1 2" key="1">
    <citation type="submission" date="2019-04" db="EMBL/GenBank/DDBJ databases">
        <title>Aspergillus burnettii sp. nov., novel species from soil in southeast Queensland.</title>
        <authorList>
            <person name="Gilchrist C.L.M."/>
            <person name="Pitt J.I."/>
            <person name="Lange L."/>
            <person name="Lacey H.J."/>
            <person name="Vuong D."/>
            <person name="Midgley D.J."/>
            <person name="Greenfield P."/>
            <person name="Bradbury M."/>
            <person name="Lacey E."/>
            <person name="Busk P.K."/>
            <person name="Pilgaard B."/>
            <person name="Chooi Y.H."/>
            <person name="Piggott A.M."/>
        </authorList>
    </citation>
    <scope>NUCLEOTIDE SEQUENCE [LARGE SCALE GENOMIC DNA]</scope>
    <source>
        <strain evidence="1 2">FRR 5400</strain>
    </source>
</reference>
<evidence type="ECO:0000313" key="1">
    <source>
        <dbReference type="EMBL" id="KAF5865332.1"/>
    </source>
</evidence>
<sequence length="72" mass="7993">MVLHGRDQAASTKHAVVLRSSIGFSGDVGLARSRNVSERAKRNKVVQKYLRRSDYGTIAGVPDEMHVSERQI</sequence>
<accession>A0A8H6ADT2</accession>
<dbReference type="AlphaFoldDB" id="A0A8H6ADT2"/>
<dbReference type="Proteomes" id="UP000541154">
    <property type="component" value="Unassembled WGS sequence"/>
</dbReference>
<comment type="caution">
    <text evidence="1">The sequence shown here is derived from an EMBL/GenBank/DDBJ whole genome shotgun (WGS) entry which is preliminary data.</text>
</comment>
<protein>
    <submittedName>
        <fullName evidence="1">Uncharacterized protein</fullName>
    </submittedName>
</protein>
<keyword evidence="2" id="KW-1185">Reference proteome</keyword>
<dbReference type="EMBL" id="SPNV01000021">
    <property type="protein sequence ID" value="KAF5865332.1"/>
    <property type="molecule type" value="Genomic_DNA"/>
</dbReference>
<name>A0A8H6ADT2_PETAA</name>
<evidence type="ECO:0000313" key="2">
    <source>
        <dbReference type="Proteomes" id="UP000541154"/>
    </source>
</evidence>
<proteinExistence type="predicted"/>